<feature type="region of interest" description="Disordered" evidence="1">
    <location>
        <begin position="188"/>
        <end position="208"/>
    </location>
</feature>
<gene>
    <name evidence="2" type="ORF">E1163_01840</name>
</gene>
<dbReference type="SUPFAM" id="SSF81301">
    <property type="entry name" value="Nucleotidyltransferase"/>
    <property type="match status" value="1"/>
</dbReference>
<proteinExistence type="predicted"/>
<evidence type="ECO:0008006" key="4">
    <source>
        <dbReference type="Google" id="ProtNLM"/>
    </source>
</evidence>
<name>A0ABW9RL96_9BACT</name>
<accession>A0ABW9RL96</accession>
<reference evidence="2 3" key="1">
    <citation type="submission" date="2019-02" db="EMBL/GenBank/DDBJ databases">
        <authorList>
            <person name="Goldberg S.R."/>
            <person name="Haltli B.A."/>
            <person name="Correa H."/>
            <person name="Russell K.G."/>
        </authorList>
    </citation>
    <scope>NUCLEOTIDE SEQUENCE [LARGE SCALE GENOMIC DNA]</scope>
    <source>
        <strain evidence="2 3">JCM 16186</strain>
    </source>
</reference>
<dbReference type="InterPro" id="IPR043519">
    <property type="entry name" value="NT_sf"/>
</dbReference>
<dbReference type="Pfam" id="PF09970">
    <property type="entry name" value="DUF2204"/>
    <property type="match status" value="1"/>
</dbReference>
<dbReference type="Gene3D" id="3.30.460.40">
    <property type="match status" value="1"/>
</dbReference>
<dbReference type="Proteomes" id="UP000798808">
    <property type="component" value="Unassembled WGS sequence"/>
</dbReference>
<evidence type="ECO:0000256" key="1">
    <source>
        <dbReference type="SAM" id="MobiDB-lite"/>
    </source>
</evidence>
<evidence type="ECO:0000313" key="2">
    <source>
        <dbReference type="EMBL" id="MTI23685.1"/>
    </source>
</evidence>
<evidence type="ECO:0000313" key="3">
    <source>
        <dbReference type="Proteomes" id="UP000798808"/>
    </source>
</evidence>
<comment type="caution">
    <text evidence="2">The sequence shown here is derived from an EMBL/GenBank/DDBJ whole genome shotgun (WGS) entry which is preliminary data.</text>
</comment>
<dbReference type="InterPro" id="IPR018700">
    <property type="entry name" value="DUF2204"/>
</dbReference>
<sequence length="208" mass="23760">MELDKDFKEFVELLNVHKVEYLIVGGYSVAHHGYPRFTGDFDVWVKPDLINGKKMMSVLNDFGFGAMGITAGDFTSPDKVIQFGVEPVRIDILTAVDGIPDFDRAFKQRDISQTGGITINFISYNDLIANKKATNRLQDKLDVEQLSKVNKKHPENLQQYQPGDKVKDIWGKVWTILKRHDDRAPIKYDVEEEKDEPLNQTDIESKSN</sequence>
<dbReference type="EMBL" id="SMLW01000276">
    <property type="protein sequence ID" value="MTI23685.1"/>
    <property type="molecule type" value="Genomic_DNA"/>
</dbReference>
<organism evidence="2 3">
    <name type="scientific">Fulvivirga kasyanovii</name>
    <dbReference type="NCBI Taxonomy" id="396812"/>
    <lineage>
        <taxon>Bacteria</taxon>
        <taxon>Pseudomonadati</taxon>
        <taxon>Bacteroidota</taxon>
        <taxon>Cytophagia</taxon>
        <taxon>Cytophagales</taxon>
        <taxon>Fulvivirgaceae</taxon>
        <taxon>Fulvivirga</taxon>
    </lineage>
</organism>
<keyword evidence="3" id="KW-1185">Reference proteome</keyword>
<protein>
    <recommendedName>
        <fullName evidence="4">Nucleotidyltransferase family protein</fullName>
    </recommendedName>
</protein>
<dbReference type="RefSeq" id="WP_155168881.1">
    <property type="nucleotide sequence ID" value="NZ_BAAAFL010000043.1"/>
</dbReference>